<reference evidence="3" key="1">
    <citation type="submission" date="2016-11" db="EMBL/GenBank/DDBJ databases">
        <authorList>
            <person name="Varghese N."/>
            <person name="Submissions S."/>
        </authorList>
    </citation>
    <scope>NUCLEOTIDE SEQUENCE [LARGE SCALE GENOMIC DNA]</scope>
    <source>
        <strain evidence="3">GAS401</strain>
    </source>
</reference>
<dbReference type="OrthoDB" id="8138403at2"/>
<keyword evidence="1" id="KW-0812">Transmembrane</keyword>
<feature type="transmembrane region" description="Helical" evidence="1">
    <location>
        <begin position="6"/>
        <end position="29"/>
    </location>
</feature>
<evidence type="ECO:0000313" key="3">
    <source>
        <dbReference type="Proteomes" id="UP000184096"/>
    </source>
</evidence>
<organism evidence="2 3">
    <name type="scientific">Bradyrhizobium erythrophlei</name>
    <dbReference type="NCBI Taxonomy" id="1437360"/>
    <lineage>
        <taxon>Bacteria</taxon>
        <taxon>Pseudomonadati</taxon>
        <taxon>Pseudomonadota</taxon>
        <taxon>Alphaproteobacteria</taxon>
        <taxon>Hyphomicrobiales</taxon>
        <taxon>Nitrobacteraceae</taxon>
        <taxon>Bradyrhizobium</taxon>
    </lineage>
</organism>
<protein>
    <submittedName>
        <fullName evidence="2">Uncharacterized protein</fullName>
    </submittedName>
</protein>
<accession>A0A1M7UFJ4</accession>
<dbReference type="AlphaFoldDB" id="A0A1M7UFJ4"/>
<dbReference type="Proteomes" id="UP000184096">
    <property type="component" value="Chromosome I"/>
</dbReference>
<dbReference type="RefSeq" id="WP_072821722.1">
    <property type="nucleotide sequence ID" value="NZ_LT670849.1"/>
</dbReference>
<sequence>MFHLDYGVRVLLAAVAAAASIALSVVWLLSGGSSPDLARDYEDCVERMQAQGLPDEELNSALSGCGARFAGRRKPEGGYSYYDFMQDRKFDIAGPNPTGEERKAIDREYITYLEGQRREAISEALAKQQNDKLRADIETARQPAGAPLSLTPGGVVPLPVPRRVAEQRGRAQRCSEDTLFCTISKLSSAVKDAFASSKGRN</sequence>
<evidence type="ECO:0000256" key="1">
    <source>
        <dbReference type="SAM" id="Phobius"/>
    </source>
</evidence>
<evidence type="ECO:0000313" key="2">
    <source>
        <dbReference type="EMBL" id="SHN81763.1"/>
    </source>
</evidence>
<keyword evidence="1" id="KW-0472">Membrane</keyword>
<keyword evidence="1" id="KW-1133">Transmembrane helix</keyword>
<gene>
    <name evidence="2" type="ORF">SAMN05444170_4897</name>
</gene>
<proteinExistence type="predicted"/>
<keyword evidence="3" id="KW-1185">Reference proteome</keyword>
<dbReference type="EMBL" id="LT670849">
    <property type="protein sequence ID" value="SHN81763.1"/>
    <property type="molecule type" value="Genomic_DNA"/>
</dbReference>
<name>A0A1M7UFJ4_9BRAD</name>